<name>A0A9Q3HS73_9BASI</name>
<evidence type="ECO:0000259" key="1">
    <source>
        <dbReference type="Pfam" id="PF17921"/>
    </source>
</evidence>
<dbReference type="GO" id="GO:0003676">
    <property type="term" value="F:nucleic acid binding"/>
    <property type="evidence" value="ECO:0007669"/>
    <property type="project" value="InterPro"/>
</dbReference>
<gene>
    <name evidence="2" type="ORF">O181_055213</name>
</gene>
<reference evidence="2" key="1">
    <citation type="submission" date="2021-03" db="EMBL/GenBank/DDBJ databases">
        <title>Draft genome sequence of rust myrtle Austropuccinia psidii MF-1, a brazilian biotype.</title>
        <authorList>
            <person name="Quecine M.C."/>
            <person name="Pachon D.M.R."/>
            <person name="Bonatelli M.L."/>
            <person name="Correr F.H."/>
            <person name="Franceschini L.M."/>
            <person name="Leite T.F."/>
            <person name="Margarido G.R.A."/>
            <person name="Almeida C.A."/>
            <person name="Ferrarezi J.A."/>
            <person name="Labate C.A."/>
        </authorList>
    </citation>
    <scope>NUCLEOTIDE SEQUENCE</scope>
    <source>
        <strain evidence="2">MF-1</strain>
    </source>
</reference>
<evidence type="ECO:0000313" key="2">
    <source>
        <dbReference type="EMBL" id="MBW0515498.1"/>
    </source>
</evidence>
<dbReference type="InterPro" id="IPR012337">
    <property type="entry name" value="RNaseH-like_sf"/>
</dbReference>
<dbReference type="PANTHER" id="PTHR47266">
    <property type="entry name" value="ENDONUCLEASE-RELATED"/>
    <property type="match status" value="1"/>
</dbReference>
<dbReference type="InterPro" id="IPR041588">
    <property type="entry name" value="Integrase_H2C2"/>
</dbReference>
<dbReference type="AlphaFoldDB" id="A0A9Q3HS73"/>
<accession>A0A9Q3HS73</accession>
<dbReference type="Pfam" id="PF17921">
    <property type="entry name" value="Integrase_H2C2"/>
    <property type="match status" value="1"/>
</dbReference>
<dbReference type="Gene3D" id="3.30.420.10">
    <property type="entry name" value="Ribonuclease H-like superfamily/Ribonuclease H"/>
    <property type="match status" value="1"/>
</dbReference>
<sequence>MFSDVFEQIEKEVWKEKEYKEILKKLARGESVSDYLLEPQAKLLLFKDRVVTPRNPEIQLDILKKCHDSPLAGHAFQETTLNLINQDFYLAGMNQFSKHYVSSCHQHSRKKNVHKEKFGLLKTLQIPSVPWDSLSMDFITQLPLSNNFDSILVVVDRLSKMKIFIPVYGTVRCGYEDLIKYQVLFLSSKFV</sequence>
<dbReference type="InterPro" id="IPR036397">
    <property type="entry name" value="RNaseH_sf"/>
</dbReference>
<dbReference type="EMBL" id="AVOT02024663">
    <property type="protein sequence ID" value="MBW0515498.1"/>
    <property type="molecule type" value="Genomic_DNA"/>
</dbReference>
<evidence type="ECO:0000313" key="3">
    <source>
        <dbReference type="Proteomes" id="UP000765509"/>
    </source>
</evidence>
<feature type="domain" description="Integrase zinc-binding" evidence="1">
    <location>
        <begin position="56"/>
        <end position="111"/>
    </location>
</feature>
<dbReference type="SUPFAM" id="SSF53098">
    <property type="entry name" value="Ribonuclease H-like"/>
    <property type="match status" value="1"/>
</dbReference>
<dbReference type="Gene3D" id="1.10.340.70">
    <property type="match status" value="1"/>
</dbReference>
<comment type="caution">
    <text evidence="2">The sequence shown here is derived from an EMBL/GenBank/DDBJ whole genome shotgun (WGS) entry which is preliminary data.</text>
</comment>
<keyword evidence="3" id="KW-1185">Reference proteome</keyword>
<protein>
    <recommendedName>
        <fullName evidence="1">Integrase zinc-binding domain-containing protein</fullName>
    </recommendedName>
</protein>
<proteinExistence type="predicted"/>
<dbReference type="InterPro" id="IPR052160">
    <property type="entry name" value="Gypsy_RT_Integrase-like"/>
</dbReference>
<dbReference type="Proteomes" id="UP000765509">
    <property type="component" value="Unassembled WGS sequence"/>
</dbReference>
<organism evidence="2 3">
    <name type="scientific">Austropuccinia psidii MF-1</name>
    <dbReference type="NCBI Taxonomy" id="1389203"/>
    <lineage>
        <taxon>Eukaryota</taxon>
        <taxon>Fungi</taxon>
        <taxon>Dikarya</taxon>
        <taxon>Basidiomycota</taxon>
        <taxon>Pucciniomycotina</taxon>
        <taxon>Pucciniomycetes</taxon>
        <taxon>Pucciniales</taxon>
        <taxon>Sphaerophragmiaceae</taxon>
        <taxon>Austropuccinia</taxon>
    </lineage>
</organism>
<dbReference type="OrthoDB" id="3341476at2759"/>